<dbReference type="SMART" id="SM00448">
    <property type="entry name" value="REC"/>
    <property type="match status" value="1"/>
</dbReference>
<keyword evidence="2 5" id="KW-0238">DNA-binding</keyword>
<dbReference type="CDD" id="cd00383">
    <property type="entry name" value="trans_reg_C"/>
    <property type="match status" value="1"/>
</dbReference>
<dbReference type="InterPro" id="IPR016032">
    <property type="entry name" value="Sig_transdc_resp-reg_C-effctor"/>
</dbReference>
<dbReference type="InterPro" id="IPR001867">
    <property type="entry name" value="OmpR/PhoB-type_DNA-bd"/>
</dbReference>
<evidence type="ECO:0000259" key="6">
    <source>
        <dbReference type="PROSITE" id="PS50110"/>
    </source>
</evidence>
<evidence type="ECO:0000256" key="5">
    <source>
        <dbReference type="PROSITE-ProRule" id="PRU01091"/>
    </source>
</evidence>
<sequence>MIQEKNKIVLVEDDKIIARELKNKIEDYGYRVKLIENFENTLEEIKDFSPQLLILDINLPYTNGFTLCKEVRSFSKIPILFISSREDTFSFINAISYGGDDLLVKPFESQVLIMKIQALLRRSYDYTKEKKTFKDYTLSENMTLKYKDSEIELSKNEYKILSILFSNPNRVVTRREIIEDLWDSQEFIDDNTLTVNINRLRKKLKANGINDFIETKVGLGYKI</sequence>
<dbReference type="Gene3D" id="3.40.50.2300">
    <property type="match status" value="1"/>
</dbReference>
<dbReference type="Gene3D" id="1.10.10.10">
    <property type="entry name" value="Winged helix-like DNA-binding domain superfamily/Winged helix DNA-binding domain"/>
    <property type="match status" value="1"/>
</dbReference>
<dbReference type="SUPFAM" id="SSF46894">
    <property type="entry name" value="C-terminal effector domain of the bipartite response regulators"/>
    <property type="match status" value="1"/>
</dbReference>
<dbReference type="Pfam" id="PF00486">
    <property type="entry name" value="Trans_reg_C"/>
    <property type="match status" value="1"/>
</dbReference>
<dbReference type="EMBL" id="JAUSTN010000003">
    <property type="protein sequence ID" value="MDQ0274615.1"/>
    <property type="molecule type" value="Genomic_DNA"/>
</dbReference>
<feature type="DNA-binding region" description="OmpR/PhoB-type" evidence="5">
    <location>
        <begin position="128"/>
        <end position="223"/>
    </location>
</feature>
<dbReference type="PANTHER" id="PTHR48111:SF43">
    <property type="entry name" value="STAGE 0 SPORULATION PROTEIN A HOMOLOG"/>
    <property type="match status" value="1"/>
</dbReference>
<comment type="caution">
    <text evidence="8">The sequence shown here is derived from an EMBL/GenBank/DDBJ whole genome shotgun (WGS) entry which is preliminary data.</text>
</comment>
<keyword evidence="4" id="KW-0597">Phosphoprotein</keyword>
<dbReference type="Proteomes" id="UP001236559">
    <property type="component" value="Unassembled WGS sequence"/>
</dbReference>
<dbReference type="GO" id="GO:0003677">
    <property type="term" value="F:DNA binding"/>
    <property type="evidence" value="ECO:0007669"/>
    <property type="project" value="UniProtKB-KW"/>
</dbReference>
<keyword evidence="3" id="KW-0804">Transcription</keyword>
<feature type="modified residue" description="4-aspartylphosphate" evidence="4">
    <location>
        <position position="56"/>
    </location>
</feature>
<evidence type="ECO:0000256" key="3">
    <source>
        <dbReference type="ARBA" id="ARBA00023163"/>
    </source>
</evidence>
<dbReference type="RefSeq" id="WP_023055317.1">
    <property type="nucleotide sequence ID" value="NZ_JAUSTN010000003.1"/>
</dbReference>
<evidence type="ECO:0000259" key="7">
    <source>
        <dbReference type="PROSITE" id="PS51755"/>
    </source>
</evidence>
<evidence type="ECO:0000256" key="4">
    <source>
        <dbReference type="PROSITE-ProRule" id="PRU00169"/>
    </source>
</evidence>
<dbReference type="Pfam" id="PF00072">
    <property type="entry name" value="Response_reg"/>
    <property type="match status" value="1"/>
</dbReference>
<reference evidence="8 9" key="1">
    <citation type="submission" date="2023-07" db="EMBL/GenBank/DDBJ databases">
        <title>Genomic Encyclopedia of Type Strains, Phase IV (KMG-IV): sequencing the most valuable type-strain genomes for metagenomic binning, comparative biology and taxonomic classification.</title>
        <authorList>
            <person name="Goeker M."/>
        </authorList>
    </citation>
    <scope>NUCLEOTIDE SEQUENCE [LARGE SCALE GENOMIC DNA]</scope>
    <source>
        <strain evidence="8 9">DSM 22616</strain>
    </source>
</reference>
<protein>
    <submittedName>
        <fullName evidence="8">DNA-binding response OmpR family regulator</fullName>
    </submittedName>
</protein>
<evidence type="ECO:0000313" key="9">
    <source>
        <dbReference type="Proteomes" id="UP001236559"/>
    </source>
</evidence>
<keyword evidence="1" id="KW-0805">Transcription regulation</keyword>
<feature type="domain" description="Response regulatory" evidence="6">
    <location>
        <begin position="7"/>
        <end position="120"/>
    </location>
</feature>
<dbReference type="PROSITE" id="PS50110">
    <property type="entry name" value="RESPONSE_REGULATORY"/>
    <property type="match status" value="1"/>
</dbReference>
<dbReference type="SMART" id="SM00862">
    <property type="entry name" value="Trans_reg_C"/>
    <property type="match status" value="1"/>
</dbReference>
<dbReference type="PANTHER" id="PTHR48111">
    <property type="entry name" value="REGULATOR OF RPOS"/>
    <property type="match status" value="1"/>
</dbReference>
<dbReference type="InterPro" id="IPR036388">
    <property type="entry name" value="WH-like_DNA-bd_sf"/>
</dbReference>
<proteinExistence type="predicted"/>
<dbReference type="SUPFAM" id="SSF52172">
    <property type="entry name" value="CheY-like"/>
    <property type="match status" value="1"/>
</dbReference>
<gene>
    <name evidence="8" type="ORF">J2S72_000632</name>
</gene>
<dbReference type="InterPro" id="IPR011006">
    <property type="entry name" value="CheY-like_superfamily"/>
</dbReference>
<organism evidence="8 9">
    <name type="scientific">Peptoniphilus koenoeneniae</name>
    <dbReference type="NCBI Taxonomy" id="507751"/>
    <lineage>
        <taxon>Bacteria</taxon>
        <taxon>Bacillati</taxon>
        <taxon>Bacillota</taxon>
        <taxon>Tissierellia</taxon>
        <taxon>Tissierellales</taxon>
        <taxon>Peptoniphilaceae</taxon>
        <taxon>Peptoniphilus</taxon>
    </lineage>
</organism>
<name>A0ABU0ATP0_9FIRM</name>
<evidence type="ECO:0000313" key="8">
    <source>
        <dbReference type="EMBL" id="MDQ0274615.1"/>
    </source>
</evidence>
<evidence type="ECO:0000256" key="2">
    <source>
        <dbReference type="ARBA" id="ARBA00023125"/>
    </source>
</evidence>
<keyword evidence="9" id="KW-1185">Reference proteome</keyword>
<accession>A0ABU0ATP0</accession>
<feature type="domain" description="OmpR/PhoB-type" evidence="7">
    <location>
        <begin position="128"/>
        <end position="223"/>
    </location>
</feature>
<evidence type="ECO:0000256" key="1">
    <source>
        <dbReference type="ARBA" id="ARBA00023015"/>
    </source>
</evidence>
<dbReference type="InterPro" id="IPR001789">
    <property type="entry name" value="Sig_transdc_resp-reg_receiver"/>
</dbReference>
<dbReference type="PROSITE" id="PS51755">
    <property type="entry name" value="OMPR_PHOB"/>
    <property type="match status" value="1"/>
</dbReference>
<dbReference type="InterPro" id="IPR039420">
    <property type="entry name" value="WalR-like"/>
</dbReference>